<evidence type="ECO:0000256" key="6">
    <source>
        <dbReference type="PIRSR" id="PIRSR613078-1"/>
    </source>
</evidence>
<dbReference type="PIRSF" id="PIRSF000709">
    <property type="entry name" value="6PFK_2-Ptase"/>
    <property type="match status" value="1"/>
</dbReference>
<reference evidence="11" key="1">
    <citation type="submission" date="2016-11" db="EMBL/GenBank/DDBJ databases">
        <authorList>
            <person name="Varghese N."/>
            <person name="Submissions S."/>
        </authorList>
    </citation>
    <scope>NUCLEOTIDE SEQUENCE [LARGE SCALE GENOMIC DNA]</scope>
    <source>
        <strain evidence="11">DSM 19055</strain>
    </source>
</reference>
<dbReference type="GO" id="GO:0004619">
    <property type="term" value="F:phosphoglycerate mutase activity"/>
    <property type="evidence" value="ECO:0007669"/>
    <property type="project" value="UniProtKB-UniRule"/>
</dbReference>
<gene>
    <name evidence="5" type="primary">gpmA</name>
    <name evidence="10" type="ORF">SAMN05421866_2355</name>
</gene>
<dbReference type="Proteomes" id="UP000184047">
    <property type="component" value="Unassembled WGS sequence"/>
</dbReference>
<feature type="active site" description="Tele-phosphohistidine intermediate" evidence="5 6">
    <location>
        <position position="9"/>
    </location>
</feature>
<accession>A0A1M5REG8</accession>
<comment type="catalytic activity">
    <reaction evidence="5 9">
        <text>(2R)-2-phosphoglycerate = (2R)-3-phosphoglycerate</text>
        <dbReference type="Rhea" id="RHEA:15901"/>
        <dbReference type="ChEBI" id="CHEBI:58272"/>
        <dbReference type="ChEBI" id="CHEBI:58289"/>
        <dbReference type="EC" id="5.4.2.11"/>
    </reaction>
</comment>
<dbReference type="AlphaFoldDB" id="A0A1M5REG8"/>
<dbReference type="HAMAP" id="MF_01039">
    <property type="entry name" value="PGAM_GpmA"/>
    <property type="match status" value="1"/>
</dbReference>
<evidence type="ECO:0000256" key="1">
    <source>
        <dbReference type="ARBA" id="ARBA00006717"/>
    </source>
</evidence>
<dbReference type="InterPro" id="IPR001345">
    <property type="entry name" value="PG/BPGM_mutase_AS"/>
</dbReference>
<sequence>MAKLFLVRHGQSQWNLENRFTGWKDVDITELGEEEAQRAGQSLKDEQIDRAFTSKLVRAQHTLNIILDECGNTDIPVIMNEALNERSYGDLEGLNKAETAQNFGAEQVHIWRRSFDIAPPGGESLKDTYDRVIPYFESNIKPQLEQHKNVLIVAHGNSLRALIMYLEHLSPEEILKREIATGEPLTYVFDEQMNAVKLGRLTTHTSNEVIT</sequence>
<feature type="binding site" evidence="5 7">
    <location>
        <begin position="21"/>
        <end position="22"/>
    </location>
    <ligand>
        <name>substrate</name>
    </ligand>
</feature>
<dbReference type="InterPro" id="IPR005952">
    <property type="entry name" value="Phosphogly_mut1"/>
</dbReference>
<feature type="binding site" evidence="5 7">
    <location>
        <position position="58"/>
    </location>
    <ligand>
        <name>substrate</name>
    </ligand>
</feature>
<evidence type="ECO:0000313" key="10">
    <source>
        <dbReference type="EMBL" id="SHH24520.1"/>
    </source>
</evidence>
<evidence type="ECO:0000256" key="4">
    <source>
        <dbReference type="ARBA" id="ARBA00023235"/>
    </source>
</evidence>
<evidence type="ECO:0000313" key="11">
    <source>
        <dbReference type="Proteomes" id="UP000184047"/>
    </source>
</evidence>
<comment type="function">
    <text evidence="5 9">Catalyzes the interconversion of 2-phosphoglycerate and 3-phosphoglycerate.</text>
</comment>
<evidence type="ECO:0000256" key="7">
    <source>
        <dbReference type="PIRSR" id="PIRSR613078-2"/>
    </source>
</evidence>
<organism evidence="10 11">
    <name type="scientific">Chryseobacterium oranimense</name>
    <dbReference type="NCBI Taxonomy" id="421058"/>
    <lineage>
        <taxon>Bacteria</taxon>
        <taxon>Pseudomonadati</taxon>
        <taxon>Bacteroidota</taxon>
        <taxon>Flavobacteriia</taxon>
        <taxon>Flavobacteriales</taxon>
        <taxon>Weeksellaceae</taxon>
        <taxon>Chryseobacterium group</taxon>
        <taxon>Chryseobacterium</taxon>
    </lineage>
</organism>
<dbReference type="CDD" id="cd07067">
    <property type="entry name" value="HP_PGM_like"/>
    <property type="match status" value="1"/>
</dbReference>
<dbReference type="Gene3D" id="3.40.50.1240">
    <property type="entry name" value="Phosphoglycerate mutase-like"/>
    <property type="match status" value="1"/>
</dbReference>
<feature type="binding site" evidence="5 7">
    <location>
        <position position="96"/>
    </location>
    <ligand>
        <name>substrate</name>
    </ligand>
</feature>
<keyword evidence="2 5" id="KW-0312">Gluconeogenesis</keyword>
<dbReference type="GO" id="GO:0006094">
    <property type="term" value="P:gluconeogenesis"/>
    <property type="evidence" value="ECO:0007669"/>
    <property type="project" value="UniProtKB-UniRule"/>
</dbReference>
<evidence type="ECO:0000256" key="8">
    <source>
        <dbReference type="PIRSR" id="PIRSR613078-3"/>
    </source>
</evidence>
<dbReference type="SMART" id="SM00855">
    <property type="entry name" value="PGAM"/>
    <property type="match status" value="1"/>
</dbReference>
<evidence type="ECO:0000256" key="2">
    <source>
        <dbReference type="ARBA" id="ARBA00022432"/>
    </source>
</evidence>
<dbReference type="PANTHER" id="PTHR11931">
    <property type="entry name" value="PHOSPHOGLYCERATE MUTASE"/>
    <property type="match status" value="1"/>
</dbReference>
<dbReference type="UniPathway" id="UPA00109">
    <property type="reaction ID" value="UER00186"/>
</dbReference>
<dbReference type="PROSITE" id="PS00175">
    <property type="entry name" value="PG_MUTASE"/>
    <property type="match status" value="1"/>
</dbReference>
<evidence type="ECO:0000256" key="9">
    <source>
        <dbReference type="RuleBase" id="RU004512"/>
    </source>
</evidence>
<dbReference type="OrthoDB" id="9782128at2"/>
<dbReference type="RefSeq" id="WP_073063045.1">
    <property type="nucleotide sequence ID" value="NZ_FQWT01000003.1"/>
</dbReference>
<dbReference type="NCBIfam" id="TIGR01258">
    <property type="entry name" value="pgm_1"/>
    <property type="match status" value="2"/>
</dbReference>
<dbReference type="EMBL" id="FQWT01000003">
    <property type="protein sequence ID" value="SHH24520.1"/>
    <property type="molecule type" value="Genomic_DNA"/>
</dbReference>
<feature type="binding site" evidence="5 7">
    <location>
        <begin position="112"/>
        <end position="113"/>
    </location>
    <ligand>
        <name>substrate</name>
    </ligand>
</feature>
<keyword evidence="4 5" id="KW-0413">Isomerase</keyword>
<dbReference type="InterPro" id="IPR013078">
    <property type="entry name" value="His_Pase_superF_clade-1"/>
</dbReference>
<dbReference type="Pfam" id="PF00300">
    <property type="entry name" value="His_Phos_1"/>
    <property type="match status" value="1"/>
</dbReference>
<comment type="pathway">
    <text evidence="5 9">Carbohydrate degradation; glycolysis; pyruvate from D-glyceraldehyde 3-phosphate: step 3/5.</text>
</comment>
<evidence type="ECO:0000256" key="5">
    <source>
        <dbReference type="HAMAP-Rule" id="MF_01039"/>
    </source>
</evidence>
<protein>
    <recommendedName>
        <fullName evidence="5 9">2,3-bisphosphoglycerate-dependent phosphoglycerate mutase</fullName>
        <shortName evidence="5">BPG-dependent PGAM</shortName>
        <shortName evidence="5">PGAM</shortName>
        <shortName evidence="5">Phosphoglyceromutase</shortName>
        <shortName evidence="5">dPGM</shortName>
        <ecNumber evidence="5 9">5.4.2.11</ecNumber>
    </recommendedName>
</protein>
<feature type="site" description="Transition state stabilizer" evidence="5 8">
    <location>
        <position position="155"/>
    </location>
</feature>
<comment type="similarity">
    <text evidence="1 5">Belongs to the phosphoglycerate mutase family. BPG-dependent PGAM subfamily.</text>
</comment>
<dbReference type="SUPFAM" id="SSF53254">
    <property type="entry name" value="Phosphoglycerate mutase-like"/>
    <property type="match status" value="1"/>
</dbReference>
<dbReference type="InterPro" id="IPR029033">
    <property type="entry name" value="His_PPase_superfam"/>
</dbReference>
<proteinExistence type="inferred from homology"/>
<name>A0A1M5REG8_9FLAO</name>
<feature type="binding site" evidence="5 7">
    <location>
        <begin position="85"/>
        <end position="88"/>
    </location>
    <ligand>
        <name>substrate</name>
    </ligand>
</feature>
<feature type="binding site" evidence="5 7">
    <location>
        <begin position="8"/>
        <end position="15"/>
    </location>
    <ligand>
        <name>substrate</name>
    </ligand>
</feature>
<feature type="active site" description="Proton donor/acceptor" evidence="5 6">
    <location>
        <position position="85"/>
    </location>
</feature>
<dbReference type="EC" id="5.4.2.11" evidence="5 9"/>
<evidence type="ECO:0000256" key="3">
    <source>
        <dbReference type="ARBA" id="ARBA00023152"/>
    </source>
</evidence>
<keyword evidence="11" id="KW-1185">Reference proteome</keyword>
<dbReference type="GO" id="GO:0006096">
    <property type="term" value="P:glycolytic process"/>
    <property type="evidence" value="ECO:0007669"/>
    <property type="project" value="UniProtKB-UniRule"/>
</dbReference>
<keyword evidence="3 5" id="KW-0324">Glycolysis</keyword>
<feature type="binding site" evidence="5 7">
    <location>
        <begin position="156"/>
        <end position="157"/>
    </location>
    <ligand>
        <name>substrate</name>
    </ligand>
</feature>
<dbReference type="STRING" id="421058.SAMN05421866_2355"/>